<dbReference type="OrthoDB" id="6381288at2759"/>
<protein>
    <submittedName>
        <fullName evidence="5">Uncharacterized protein</fullName>
    </submittedName>
</protein>
<feature type="compositionally biased region" description="Low complexity" evidence="4">
    <location>
        <begin position="13"/>
        <end position="24"/>
    </location>
</feature>
<dbReference type="eggNOG" id="KOG0192">
    <property type="taxonomic scope" value="Eukaryota"/>
</dbReference>
<feature type="region of interest" description="Disordered" evidence="4">
    <location>
        <begin position="1"/>
        <end position="24"/>
    </location>
</feature>
<evidence type="ECO:0000256" key="4">
    <source>
        <dbReference type="SAM" id="MobiDB-lite"/>
    </source>
</evidence>
<feature type="repeat" description="ANK" evidence="3">
    <location>
        <begin position="207"/>
        <end position="239"/>
    </location>
</feature>
<dbReference type="HOGENOM" id="CLU_050755_0_0_1"/>
<feature type="repeat" description="ANK" evidence="3">
    <location>
        <begin position="175"/>
        <end position="207"/>
    </location>
</feature>
<dbReference type="PANTHER" id="PTHR24193">
    <property type="entry name" value="ANKYRIN REPEAT PROTEIN"/>
    <property type="match status" value="1"/>
</dbReference>
<evidence type="ECO:0000256" key="3">
    <source>
        <dbReference type="PROSITE-ProRule" id="PRU00023"/>
    </source>
</evidence>
<dbReference type="InterPro" id="IPR050663">
    <property type="entry name" value="Ankyrin-SOCS_Box"/>
</dbReference>
<sequence length="440" mass="49221">MDPVTTPPNINPELSESSSATTEELFVQINPEEIGSPDGYGSSALIIDENVRDDNDTLATDSANPIETPRTDKQQQPFTVNCPKKAAAETTTNVCTEPTQKSCLNCMLKTYAAQTAGRSQQIREEIVAITELQNNSVSFSMINAPREHLRTFLRKRIGYPRPVGTYNFLNVLFGDGKTFLHGSVLSKKYDITELLLFNGADVNIKEDGRTILHRAAELNDTLLCKIALSYNADLTQFNEIGETPMLVAIAFSSPDVLAILYRNTTEYQPSANGETILHYAARYNNERVTKFACEGQKAIDVSQTSTHEQRTALHVAVLESRVEIVKILLANGAVDDVADSTGHFAYEYITDGEIRDLFLHHKMRIEKTVTVIIGKRKRSPEDTIPVLKRLTTQIERSDNPLLTTNKDLDNKRQYRIPHTTKIGPDEKIGDHDIWRIRDNG</sequence>
<dbReference type="AlphaFoldDB" id="E9H2W4"/>
<dbReference type="KEGG" id="dpx:DAPPUDRAFT_109394"/>
<dbReference type="InterPro" id="IPR036770">
    <property type="entry name" value="Ankyrin_rpt-contain_sf"/>
</dbReference>
<feature type="compositionally biased region" description="Pro residues" evidence="4">
    <location>
        <begin position="1"/>
        <end position="10"/>
    </location>
</feature>
<dbReference type="PANTHER" id="PTHR24193:SF121">
    <property type="entry name" value="ADA2A-CONTAINING COMPLEX COMPONENT 3, ISOFORM D"/>
    <property type="match status" value="1"/>
</dbReference>
<evidence type="ECO:0000313" key="5">
    <source>
        <dbReference type="EMBL" id="EFX73856.1"/>
    </source>
</evidence>
<gene>
    <name evidence="5" type="ORF">DAPPUDRAFT_109394</name>
</gene>
<dbReference type="SMART" id="SM00248">
    <property type="entry name" value="ANK"/>
    <property type="match status" value="5"/>
</dbReference>
<evidence type="ECO:0000256" key="2">
    <source>
        <dbReference type="ARBA" id="ARBA00023043"/>
    </source>
</evidence>
<dbReference type="PROSITE" id="PS50297">
    <property type="entry name" value="ANK_REP_REGION"/>
    <property type="match status" value="2"/>
</dbReference>
<dbReference type="Gene3D" id="1.25.40.20">
    <property type="entry name" value="Ankyrin repeat-containing domain"/>
    <property type="match status" value="2"/>
</dbReference>
<dbReference type="InParanoid" id="E9H2W4"/>
<keyword evidence="6" id="KW-1185">Reference proteome</keyword>
<feature type="region of interest" description="Disordered" evidence="4">
    <location>
        <begin position="55"/>
        <end position="77"/>
    </location>
</feature>
<reference evidence="5 6" key="1">
    <citation type="journal article" date="2011" name="Science">
        <title>The ecoresponsive genome of Daphnia pulex.</title>
        <authorList>
            <person name="Colbourne J.K."/>
            <person name="Pfrender M.E."/>
            <person name="Gilbert D."/>
            <person name="Thomas W.K."/>
            <person name="Tucker A."/>
            <person name="Oakley T.H."/>
            <person name="Tokishita S."/>
            <person name="Aerts A."/>
            <person name="Arnold G.J."/>
            <person name="Basu M.K."/>
            <person name="Bauer D.J."/>
            <person name="Caceres C.E."/>
            <person name="Carmel L."/>
            <person name="Casola C."/>
            <person name="Choi J.H."/>
            <person name="Detter J.C."/>
            <person name="Dong Q."/>
            <person name="Dusheyko S."/>
            <person name="Eads B.D."/>
            <person name="Frohlich T."/>
            <person name="Geiler-Samerotte K.A."/>
            <person name="Gerlach D."/>
            <person name="Hatcher P."/>
            <person name="Jogdeo S."/>
            <person name="Krijgsveld J."/>
            <person name="Kriventseva E.V."/>
            <person name="Kultz D."/>
            <person name="Laforsch C."/>
            <person name="Lindquist E."/>
            <person name="Lopez J."/>
            <person name="Manak J.R."/>
            <person name="Muller J."/>
            <person name="Pangilinan J."/>
            <person name="Patwardhan R.P."/>
            <person name="Pitluck S."/>
            <person name="Pritham E.J."/>
            <person name="Rechtsteiner A."/>
            <person name="Rho M."/>
            <person name="Rogozin I.B."/>
            <person name="Sakarya O."/>
            <person name="Salamov A."/>
            <person name="Schaack S."/>
            <person name="Shapiro H."/>
            <person name="Shiga Y."/>
            <person name="Skalitzky C."/>
            <person name="Smith Z."/>
            <person name="Souvorov A."/>
            <person name="Sung W."/>
            <person name="Tang Z."/>
            <person name="Tsuchiya D."/>
            <person name="Tu H."/>
            <person name="Vos H."/>
            <person name="Wang M."/>
            <person name="Wolf Y.I."/>
            <person name="Yamagata H."/>
            <person name="Yamada T."/>
            <person name="Ye Y."/>
            <person name="Shaw J.R."/>
            <person name="Andrews J."/>
            <person name="Crease T.J."/>
            <person name="Tang H."/>
            <person name="Lucas S.M."/>
            <person name="Robertson H.M."/>
            <person name="Bork P."/>
            <person name="Koonin E.V."/>
            <person name="Zdobnov E.M."/>
            <person name="Grigoriev I.V."/>
            <person name="Lynch M."/>
            <person name="Boore J.L."/>
        </authorList>
    </citation>
    <scope>NUCLEOTIDE SEQUENCE [LARGE SCALE GENOMIC DNA]</scope>
</reference>
<feature type="repeat" description="ANK" evidence="3">
    <location>
        <begin position="308"/>
        <end position="340"/>
    </location>
</feature>
<dbReference type="Pfam" id="PF12796">
    <property type="entry name" value="Ank_2"/>
    <property type="match status" value="2"/>
</dbReference>
<proteinExistence type="predicted"/>
<dbReference type="Proteomes" id="UP000000305">
    <property type="component" value="Unassembled WGS sequence"/>
</dbReference>
<accession>E9H2W4</accession>
<organism evidence="5 6">
    <name type="scientific">Daphnia pulex</name>
    <name type="common">Water flea</name>
    <dbReference type="NCBI Taxonomy" id="6669"/>
    <lineage>
        <taxon>Eukaryota</taxon>
        <taxon>Metazoa</taxon>
        <taxon>Ecdysozoa</taxon>
        <taxon>Arthropoda</taxon>
        <taxon>Crustacea</taxon>
        <taxon>Branchiopoda</taxon>
        <taxon>Diplostraca</taxon>
        <taxon>Cladocera</taxon>
        <taxon>Anomopoda</taxon>
        <taxon>Daphniidae</taxon>
        <taxon>Daphnia</taxon>
    </lineage>
</organism>
<keyword evidence="2 3" id="KW-0040">ANK repeat</keyword>
<dbReference type="InterPro" id="IPR002110">
    <property type="entry name" value="Ankyrin_rpt"/>
</dbReference>
<dbReference type="PROSITE" id="PS50088">
    <property type="entry name" value="ANK_REPEAT"/>
    <property type="match status" value="3"/>
</dbReference>
<dbReference type="SUPFAM" id="SSF48403">
    <property type="entry name" value="Ankyrin repeat"/>
    <property type="match status" value="1"/>
</dbReference>
<evidence type="ECO:0000313" key="6">
    <source>
        <dbReference type="Proteomes" id="UP000000305"/>
    </source>
</evidence>
<dbReference type="EMBL" id="GL732587">
    <property type="protein sequence ID" value="EFX73856.1"/>
    <property type="molecule type" value="Genomic_DNA"/>
</dbReference>
<keyword evidence="1" id="KW-0677">Repeat</keyword>
<name>E9H2W4_DAPPU</name>
<evidence type="ECO:0000256" key="1">
    <source>
        <dbReference type="ARBA" id="ARBA00022737"/>
    </source>
</evidence>